<dbReference type="EMBL" id="JAEPCM010000165">
    <property type="protein sequence ID" value="MCG7945752.1"/>
    <property type="molecule type" value="Genomic_DNA"/>
</dbReference>
<organism evidence="1 2">
    <name type="scientific">Candidatus Thiodiazotropha taylori</name>
    <dbReference type="NCBI Taxonomy" id="2792791"/>
    <lineage>
        <taxon>Bacteria</taxon>
        <taxon>Pseudomonadati</taxon>
        <taxon>Pseudomonadota</taxon>
        <taxon>Gammaproteobacteria</taxon>
        <taxon>Chromatiales</taxon>
        <taxon>Sedimenticolaceae</taxon>
        <taxon>Candidatus Thiodiazotropha</taxon>
    </lineage>
</organism>
<gene>
    <name evidence="1" type="ORF">JAZ07_05325</name>
</gene>
<accession>A0A9E4KB95</accession>
<name>A0A9E4KB95_9GAMM</name>
<evidence type="ECO:0000313" key="2">
    <source>
        <dbReference type="Proteomes" id="UP000886667"/>
    </source>
</evidence>
<proteinExistence type="predicted"/>
<protein>
    <submittedName>
        <fullName evidence="1">Uncharacterized protein</fullName>
    </submittedName>
</protein>
<comment type="caution">
    <text evidence="1">The sequence shown here is derived from an EMBL/GenBank/DDBJ whole genome shotgun (WGS) entry which is preliminary data.</text>
</comment>
<reference evidence="1" key="1">
    <citation type="journal article" date="2021" name="Proc. Natl. Acad. Sci. U.S.A.">
        <title>Global biogeography of chemosynthetic symbionts reveals both localized and globally distributed symbiont groups. .</title>
        <authorList>
            <person name="Osvatic J.T."/>
            <person name="Wilkins L.G.E."/>
            <person name="Leibrecht L."/>
            <person name="Leray M."/>
            <person name="Zauner S."/>
            <person name="Polzin J."/>
            <person name="Camacho Y."/>
            <person name="Gros O."/>
            <person name="van Gils J.A."/>
            <person name="Eisen J.A."/>
            <person name="Petersen J.M."/>
            <person name="Yuen B."/>
        </authorList>
    </citation>
    <scope>NUCLEOTIDE SEQUENCE</scope>
    <source>
        <strain evidence="1">MAGclacostrist064TRANS</strain>
    </source>
</reference>
<sequence length="166" mass="18721">MMNRFFKYRPIVINNSKSTLDESPICYAVGVVVAALGFLGRRTKNLYQGTTKMKGMRKIHKLITLFQVSLVLLSCVLSLLGVAVRHPLVHYAEYTVLAGLISIPLTSLVIGITVLLSHKSPSNNLDRKRGQEMGWFSWKRYLRQLCRLVCKPGIVTAKPCRKKPAY</sequence>
<dbReference type="Proteomes" id="UP000886667">
    <property type="component" value="Unassembled WGS sequence"/>
</dbReference>
<dbReference type="AlphaFoldDB" id="A0A9E4KB95"/>
<evidence type="ECO:0000313" key="1">
    <source>
        <dbReference type="EMBL" id="MCG7945752.1"/>
    </source>
</evidence>